<organism evidence="1 2">
    <name type="scientific">Stentor coeruleus</name>
    <dbReference type="NCBI Taxonomy" id="5963"/>
    <lineage>
        <taxon>Eukaryota</taxon>
        <taxon>Sar</taxon>
        <taxon>Alveolata</taxon>
        <taxon>Ciliophora</taxon>
        <taxon>Postciliodesmatophora</taxon>
        <taxon>Heterotrichea</taxon>
        <taxon>Heterotrichida</taxon>
        <taxon>Stentoridae</taxon>
        <taxon>Stentor</taxon>
    </lineage>
</organism>
<dbReference type="Proteomes" id="UP000187209">
    <property type="component" value="Unassembled WGS sequence"/>
</dbReference>
<proteinExistence type="predicted"/>
<gene>
    <name evidence="1" type="ORF">SteCoe_4490</name>
</gene>
<comment type="caution">
    <text evidence="1">The sequence shown here is derived from an EMBL/GenBank/DDBJ whole genome shotgun (WGS) entry which is preliminary data.</text>
</comment>
<accession>A0A1R2CUN4</accession>
<protein>
    <submittedName>
        <fullName evidence="1">Uncharacterized protein</fullName>
    </submittedName>
</protein>
<evidence type="ECO:0000313" key="2">
    <source>
        <dbReference type="Proteomes" id="UP000187209"/>
    </source>
</evidence>
<keyword evidence="2" id="KW-1185">Reference proteome</keyword>
<reference evidence="1 2" key="1">
    <citation type="submission" date="2016-11" db="EMBL/GenBank/DDBJ databases">
        <title>The macronuclear genome of Stentor coeruleus: a giant cell with tiny introns.</title>
        <authorList>
            <person name="Slabodnick M."/>
            <person name="Ruby J.G."/>
            <person name="Reiff S.B."/>
            <person name="Swart E.C."/>
            <person name="Gosai S."/>
            <person name="Prabakaran S."/>
            <person name="Witkowska E."/>
            <person name="Larue G.E."/>
            <person name="Fisher S."/>
            <person name="Freeman R.M."/>
            <person name="Gunawardena J."/>
            <person name="Chu W."/>
            <person name="Stover N.A."/>
            <person name="Gregory B.D."/>
            <person name="Nowacki M."/>
            <person name="Derisi J."/>
            <person name="Roy S.W."/>
            <person name="Marshall W.F."/>
            <person name="Sood P."/>
        </authorList>
    </citation>
    <scope>NUCLEOTIDE SEQUENCE [LARGE SCALE GENOMIC DNA]</scope>
    <source>
        <strain evidence="1">WM001</strain>
    </source>
</reference>
<name>A0A1R2CUN4_9CILI</name>
<sequence>MSSFQYKKRQSITNFHSSHKFSLLDLRKDDCPSPLLLRPKNKSTKLTEQITLSPKQIARKPKISIIRAKKANISFNIHHLDLTSQLKPKSISISPPKKLKFKPSKKFDLPISISSNSIPYKSLNFEIHNTSKFTRINYSHIDTINRPKIRISIKMNDMQKFFNPDEDYYSGSEESMFPKMK</sequence>
<dbReference type="EMBL" id="MPUH01000056">
    <property type="protein sequence ID" value="OMJ92737.1"/>
    <property type="molecule type" value="Genomic_DNA"/>
</dbReference>
<dbReference type="AlphaFoldDB" id="A0A1R2CUN4"/>
<evidence type="ECO:0000313" key="1">
    <source>
        <dbReference type="EMBL" id="OMJ92737.1"/>
    </source>
</evidence>